<dbReference type="GO" id="GO:0004563">
    <property type="term" value="F:beta-N-acetylhexosaminidase activity"/>
    <property type="evidence" value="ECO:0007669"/>
    <property type="project" value="UniProtKB-EC"/>
</dbReference>
<dbReference type="SUPFAM" id="SSF55545">
    <property type="entry name" value="beta-N-acetylhexosaminidase-like domain"/>
    <property type="match status" value="1"/>
</dbReference>
<organism evidence="9 10">
    <name type="scientific">Chitinophaga ginsengisoli</name>
    <dbReference type="NCBI Taxonomy" id="363837"/>
    <lineage>
        <taxon>Bacteria</taxon>
        <taxon>Pseudomonadati</taxon>
        <taxon>Bacteroidota</taxon>
        <taxon>Chitinophagia</taxon>
        <taxon>Chitinophagales</taxon>
        <taxon>Chitinophagaceae</taxon>
        <taxon>Chitinophaga</taxon>
    </lineage>
</organism>
<evidence type="ECO:0000256" key="4">
    <source>
        <dbReference type="ARBA" id="ARBA00022801"/>
    </source>
</evidence>
<feature type="chain" id="PRO_5015192800" description="beta-N-acetylhexosaminidase" evidence="7">
    <location>
        <begin position="25"/>
        <end position="772"/>
    </location>
</feature>
<dbReference type="EMBL" id="PYGK01000002">
    <property type="protein sequence ID" value="PSL34770.1"/>
    <property type="molecule type" value="Genomic_DNA"/>
</dbReference>
<keyword evidence="5" id="KW-0326">Glycosidase</keyword>
<dbReference type="InterPro" id="IPR029018">
    <property type="entry name" value="Hex-like_dom2"/>
</dbReference>
<dbReference type="InterPro" id="IPR015883">
    <property type="entry name" value="Glyco_hydro_20_cat"/>
</dbReference>
<dbReference type="RefSeq" id="WP_106601353.1">
    <property type="nucleotide sequence ID" value="NZ_PYGK01000002.1"/>
</dbReference>
<proteinExistence type="inferred from homology"/>
<comment type="catalytic activity">
    <reaction evidence="1">
        <text>Hydrolysis of terminal non-reducing N-acetyl-D-hexosamine residues in N-acetyl-beta-D-hexosaminides.</text>
        <dbReference type="EC" id="3.2.1.52"/>
    </reaction>
</comment>
<reference evidence="9 10" key="1">
    <citation type="submission" date="2018-03" db="EMBL/GenBank/DDBJ databases">
        <title>Genomic Encyclopedia of Archaeal and Bacterial Type Strains, Phase II (KMG-II): from individual species to whole genera.</title>
        <authorList>
            <person name="Goeker M."/>
        </authorList>
    </citation>
    <scope>NUCLEOTIDE SEQUENCE [LARGE SCALE GENOMIC DNA]</scope>
    <source>
        <strain evidence="9 10">DSM 18107</strain>
    </source>
</reference>
<dbReference type="PRINTS" id="PR00738">
    <property type="entry name" value="GLHYDRLASE20"/>
</dbReference>
<dbReference type="Pfam" id="PF00728">
    <property type="entry name" value="Glyco_hydro_20"/>
    <property type="match status" value="1"/>
</dbReference>
<dbReference type="Gene3D" id="3.20.20.80">
    <property type="entry name" value="Glycosidases"/>
    <property type="match status" value="1"/>
</dbReference>
<dbReference type="SUPFAM" id="SSF51445">
    <property type="entry name" value="(Trans)glycosidases"/>
    <property type="match status" value="1"/>
</dbReference>
<gene>
    <name evidence="9" type="ORF">CLV42_102343</name>
</gene>
<dbReference type="InterPro" id="IPR017853">
    <property type="entry name" value="GH"/>
</dbReference>
<dbReference type="InterPro" id="IPR025705">
    <property type="entry name" value="Beta_hexosaminidase_sua/sub"/>
</dbReference>
<dbReference type="OrthoDB" id="726159at2"/>
<feature type="active site" description="Proton donor" evidence="6">
    <location>
        <position position="355"/>
    </location>
</feature>
<dbReference type="InterPro" id="IPR015882">
    <property type="entry name" value="HEX_bac_N"/>
</dbReference>
<dbReference type="GO" id="GO:0016020">
    <property type="term" value="C:membrane"/>
    <property type="evidence" value="ECO:0007669"/>
    <property type="project" value="TreeGrafter"/>
</dbReference>
<dbReference type="PANTHER" id="PTHR22600:SF57">
    <property type="entry name" value="BETA-N-ACETYLHEXOSAMINIDASE"/>
    <property type="match status" value="1"/>
</dbReference>
<dbReference type="Pfam" id="PF07691">
    <property type="entry name" value="PA14"/>
    <property type="match status" value="1"/>
</dbReference>
<dbReference type="Gene3D" id="3.30.379.10">
    <property type="entry name" value="Chitobiase/beta-hexosaminidase domain 2-like"/>
    <property type="match status" value="1"/>
</dbReference>
<dbReference type="PANTHER" id="PTHR22600">
    <property type="entry name" value="BETA-HEXOSAMINIDASE"/>
    <property type="match status" value="1"/>
</dbReference>
<protein>
    <recommendedName>
        <fullName evidence="3">beta-N-acetylhexosaminidase</fullName>
        <ecNumber evidence="3">3.2.1.52</ecNumber>
    </recommendedName>
</protein>
<sequence length="772" mass="85725">MFKPFRLTGVVVLCTLLGASVVQAQEADPARYALVPYPQELVPRQGDFVITANTKLVLSANKTFFSNEAAQLQALVKQGLGKTLPVAAKAGTGAIVLKQNDQLTGEEDYTLDVTPQQLVISAKTPTGMFRAVQTVRQLMPAIIEGVKAGKLAKITVPAVQITDHPTYAWRGMHLDVSRHFFSVDYLKKFIDLLALYKMNKFHLHLTDDQGWRIEIKKYPLLTEQGAWREFNNQDSVCMQKAKSNPDMEIDKSHIIQKNGKTLYGGFYTQAQMKDVIAYAAARHIDIIPEIDMPGHMMAAIKSYPFLSCTGGSTWGPLFTTPICPCNESTFEFAENVYSEIFALFPSEYVHLGADEVEKSTWAKSPACEAVMKANNLSTVEELQSYFVKRMEKFFNSKGKKLIGWDEILEGGISPTAVLMYWRSWVPDAPVKAAKNGNTVIMTPGNPLYFDGIPDRNSVSNVYHFDPIPKGLTPEEAKVIIGAQANIWTEWIPSEKRADFMFMPRMTALAEVLWTHRQDYDSYLKRLNSQYKRLDRLKVHYRMPDLDGFTDDNVLVGKTVLKLEKPAPDITIRYTTDGTAPTVKSPALPEAYIIPGPGTIKLASFSPAGSMSDIYTLNYRQQSFFPPVSVSGLQPGLQLQYFNGSYKSATKLPATADSLVVVPNAIIPEGMGKGGKAFGARLTGYIEVPETAIYSFFLTADDGANLLIEGDKVVDNDGWHAPVQKSGQVALQKGLHPFELQFVEGGGGYTLKLEYRVNGGKIQQVPDAWFQRK</sequence>
<evidence type="ECO:0000256" key="2">
    <source>
        <dbReference type="ARBA" id="ARBA00006285"/>
    </source>
</evidence>
<evidence type="ECO:0000256" key="1">
    <source>
        <dbReference type="ARBA" id="ARBA00001231"/>
    </source>
</evidence>
<dbReference type="InterPro" id="IPR059177">
    <property type="entry name" value="GH29D-like_dom"/>
</dbReference>
<keyword evidence="4" id="KW-0378">Hydrolase</keyword>
<feature type="domain" description="PA14" evidence="8">
    <location>
        <begin position="631"/>
        <end position="768"/>
    </location>
</feature>
<comment type="similarity">
    <text evidence="2">Belongs to the glycosyl hydrolase 20 family.</text>
</comment>
<evidence type="ECO:0000256" key="6">
    <source>
        <dbReference type="PIRSR" id="PIRSR625705-1"/>
    </source>
</evidence>
<dbReference type="EC" id="3.2.1.52" evidence="3"/>
<dbReference type="InterPro" id="IPR011658">
    <property type="entry name" value="PA14_dom"/>
</dbReference>
<evidence type="ECO:0000259" key="8">
    <source>
        <dbReference type="PROSITE" id="PS51820"/>
    </source>
</evidence>
<evidence type="ECO:0000256" key="3">
    <source>
        <dbReference type="ARBA" id="ARBA00012663"/>
    </source>
</evidence>
<dbReference type="GO" id="GO:0005975">
    <property type="term" value="P:carbohydrate metabolic process"/>
    <property type="evidence" value="ECO:0007669"/>
    <property type="project" value="InterPro"/>
</dbReference>
<comment type="caution">
    <text evidence="9">The sequence shown here is derived from an EMBL/GenBank/DDBJ whole genome shotgun (WGS) entry which is preliminary data.</text>
</comment>
<feature type="signal peptide" evidence="7">
    <location>
        <begin position="1"/>
        <end position="24"/>
    </location>
</feature>
<dbReference type="SUPFAM" id="SSF56988">
    <property type="entry name" value="Anthrax protective antigen"/>
    <property type="match status" value="1"/>
</dbReference>
<dbReference type="CDD" id="cd06563">
    <property type="entry name" value="GH20_chitobiase-like"/>
    <property type="match status" value="1"/>
</dbReference>
<evidence type="ECO:0000256" key="5">
    <source>
        <dbReference type="ARBA" id="ARBA00023295"/>
    </source>
</evidence>
<keyword evidence="7" id="KW-0732">Signal</keyword>
<accession>A0A2P8GLE4</accession>
<dbReference type="InterPro" id="IPR037524">
    <property type="entry name" value="PA14/GLEYA"/>
</dbReference>
<evidence type="ECO:0000256" key="7">
    <source>
        <dbReference type="SAM" id="SignalP"/>
    </source>
</evidence>
<dbReference type="Gene3D" id="3.90.182.10">
    <property type="entry name" value="Toxin - Anthrax Protective Antigen,domain 1"/>
    <property type="match status" value="1"/>
</dbReference>
<dbReference type="AlphaFoldDB" id="A0A2P8GLE4"/>
<dbReference type="PROSITE" id="PS51820">
    <property type="entry name" value="PA14"/>
    <property type="match status" value="1"/>
</dbReference>
<evidence type="ECO:0000313" key="9">
    <source>
        <dbReference type="EMBL" id="PSL34770.1"/>
    </source>
</evidence>
<dbReference type="Proteomes" id="UP000240978">
    <property type="component" value="Unassembled WGS sequence"/>
</dbReference>
<dbReference type="GO" id="GO:0030203">
    <property type="term" value="P:glycosaminoglycan metabolic process"/>
    <property type="evidence" value="ECO:0007669"/>
    <property type="project" value="TreeGrafter"/>
</dbReference>
<dbReference type="SMART" id="SM00758">
    <property type="entry name" value="PA14"/>
    <property type="match status" value="1"/>
</dbReference>
<dbReference type="Pfam" id="PF02838">
    <property type="entry name" value="Glyco_hydro_20b"/>
    <property type="match status" value="1"/>
</dbReference>
<evidence type="ECO:0000313" key="10">
    <source>
        <dbReference type="Proteomes" id="UP000240978"/>
    </source>
</evidence>
<keyword evidence="10" id="KW-1185">Reference proteome</keyword>
<name>A0A2P8GLE4_9BACT</name>
<dbReference type="Pfam" id="PF13290">
    <property type="entry name" value="CHB_HEX_C_1"/>
    <property type="match status" value="1"/>
</dbReference>